<accession>A0ABP8CBQ6</accession>
<dbReference type="Proteomes" id="UP001501496">
    <property type="component" value="Unassembled WGS sequence"/>
</dbReference>
<dbReference type="Gene3D" id="3.90.550.10">
    <property type="entry name" value="Spore Coat Polysaccharide Biosynthesis Protein SpsA, Chain A"/>
    <property type="match status" value="1"/>
</dbReference>
<proteinExistence type="predicted"/>
<evidence type="ECO:0000313" key="2">
    <source>
        <dbReference type="EMBL" id="GAA4237094.1"/>
    </source>
</evidence>
<name>A0ABP8CBQ6_9FLAO</name>
<dbReference type="RefSeq" id="WP_344788397.1">
    <property type="nucleotide sequence ID" value="NZ_BAABCA010000004.1"/>
</dbReference>
<feature type="domain" description="Glycosyltransferase 2-like" evidence="1">
    <location>
        <begin position="6"/>
        <end position="105"/>
    </location>
</feature>
<protein>
    <recommendedName>
        <fullName evidence="1">Glycosyltransferase 2-like domain-containing protein</fullName>
    </recommendedName>
</protein>
<reference evidence="3" key="1">
    <citation type="journal article" date="2019" name="Int. J. Syst. Evol. Microbiol.">
        <title>The Global Catalogue of Microorganisms (GCM) 10K type strain sequencing project: providing services to taxonomists for standard genome sequencing and annotation.</title>
        <authorList>
            <consortium name="The Broad Institute Genomics Platform"/>
            <consortium name="The Broad Institute Genome Sequencing Center for Infectious Disease"/>
            <person name="Wu L."/>
            <person name="Ma J."/>
        </authorList>
    </citation>
    <scope>NUCLEOTIDE SEQUENCE [LARGE SCALE GENOMIC DNA]</scope>
    <source>
        <strain evidence="3">JCM 17630</strain>
    </source>
</reference>
<dbReference type="SUPFAM" id="SSF53448">
    <property type="entry name" value="Nucleotide-diphospho-sugar transferases"/>
    <property type="match status" value="1"/>
</dbReference>
<dbReference type="Pfam" id="PF00535">
    <property type="entry name" value="Glycos_transf_2"/>
    <property type="match status" value="1"/>
</dbReference>
<dbReference type="EMBL" id="BAABCA010000004">
    <property type="protein sequence ID" value="GAA4237094.1"/>
    <property type="molecule type" value="Genomic_DNA"/>
</dbReference>
<dbReference type="PANTHER" id="PTHR48090">
    <property type="entry name" value="UNDECAPRENYL-PHOSPHATE 4-DEOXY-4-FORMAMIDO-L-ARABINOSE TRANSFERASE-RELATED"/>
    <property type="match status" value="1"/>
</dbReference>
<organism evidence="2 3">
    <name type="scientific">Postechiella marina</name>
    <dbReference type="NCBI Taxonomy" id="943941"/>
    <lineage>
        <taxon>Bacteria</taxon>
        <taxon>Pseudomonadati</taxon>
        <taxon>Bacteroidota</taxon>
        <taxon>Flavobacteriia</taxon>
        <taxon>Flavobacteriales</taxon>
        <taxon>Flavobacteriaceae</taxon>
        <taxon>Postechiella</taxon>
    </lineage>
</organism>
<dbReference type="InterPro" id="IPR001173">
    <property type="entry name" value="Glyco_trans_2-like"/>
</dbReference>
<dbReference type="InterPro" id="IPR050256">
    <property type="entry name" value="Glycosyltransferase_2"/>
</dbReference>
<comment type="caution">
    <text evidence="2">The sequence shown here is derived from an EMBL/GenBank/DDBJ whole genome shotgun (WGS) entry which is preliminary data.</text>
</comment>
<evidence type="ECO:0000313" key="3">
    <source>
        <dbReference type="Proteomes" id="UP001501496"/>
    </source>
</evidence>
<evidence type="ECO:0000259" key="1">
    <source>
        <dbReference type="Pfam" id="PF00535"/>
    </source>
</evidence>
<gene>
    <name evidence="2" type="ORF">GCM10022291_23090</name>
</gene>
<dbReference type="InterPro" id="IPR029044">
    <property type="entry name" value="Nucleotide-diphossugar_trans"/>
</dbReference>
<sequence>MMVVLDNTNSVINSFIKCDPDLKLLFYKLNQGKGFAVKAGMLQAKGDFKIFTDADIPYGFSKIDEVIYYLDFKEFDVCIGNRNSKKSDYFVKMSVPRKLSSKIFTFLYKEEYLVKQFKI</sequence>
<keyword evidence="3" id="KW-1185">Reference proteome</keyword>